<dbReference type="SUPFAM" id="SSF51726">
    <property type="entry name" value="UROD/MetE-like"/>
    <property type="match status" value="1"/>
</dbReference>
<reference evidence="1" key="1">
    <citation type="submission" date="2020-04" db="EMBL/GenBank/DDBJ databases">
        <title>Deep metagenomics examines the oral microbiome during advanced dental caries in children, revealing novel taxa and co-occurrences with host molecules.</title>
        <authorList>
            <person name="Baker J.L."/>
            <person name="Morton J.T."/>
            <person name="Dinis M."/>
            <person name="Alvarez R."/>
            <person name="Tran N.C."/>
            <person name="Knight R."/>
            <person name="Edlund A."/>
        </authorList>
    </citation>
    <scope>NUCLEOTIDE SEQUENCE</scope>
    <source>
        <strain evidence="1">JCVI_24_bin.2</strain>
    </source>
</reference>
<protein>
    <recommendedName>
        <fullName evidence="3">Uroporphyrinogen decarboxylase (URO-D) domain-containing protein</fullName>
    </recommendedName>
</protein>
<proteinExistence type="predicted"/>
<dbReference type="InterPro" id="IPR038071">
    <property type="entry name" value="UROD/MetE-like_sf"/>
</dbReference>
<evidence type="ECO:0000313" key="1">
    <source>
        <dbReference type="EMBL" id="MBF1284334.1"/>
    </source>
</evidence>
<dbReference type="Proteomes" id="UP000709351">
    <property type="component" value="Unassembled WGS sequence"/>
</dbReference>
<name>A0A930DQU9_9FIRM</name>
<dbReference type="Gene3D" id="3.20.20.210">
    <property type="match status" value="1"/>
</dbReference>
<gene>
    <name evidence="1" type="ORF">HXM93_07385</name>
</gene>
<sequence>IFSPVQWIRIRLEFFDLDFERFVYLAENYPKELQHAGKELGKDIQTLVRKLLTETKLDGIYYCVQNVQSPKYDQKTYKEIVGEDELAVLKLANELSPYNILHICGYAHHKNNLDFYKDYEAGAYNWAVHTEGVSLSEGRKLFPGKCILGGFDNNPKTLITEGDRADVEKFAEDCIEESEYRSFILGADCSVPNSIANERLRWITYCAQEKNREQGE</sequence>
<evidence type="ECO:0000313" key="2">
    <source>
        <dbReference type="Proteomes" id="UP000709351"/>
    </source>
</evidence>
<organism evidence="1 2">
    <name type="scientific">Oribacterium parvum</name>
    <dbReference type="NCBI Taxonomy" id="1501329"/>
    <lineage>
        <taxon>Bacteria</taxon>
        <taxon>Bacillati</taxon>
        <taxon>Bacillota</taxon>
        <taxon>Clostridia</taxon>
        <taxon>Lachnospirales</taxon>
        <taxon>Lachnospiraceae</taxon>
        <taxon>Oribacterium</taxon>
    </lineage>
</organism>
<comment type="caution">
    <text evidence="1">The sequence shown here is derived from an EMBL/GenBank/DDBJ whole genome shotgun (WGS) entry which is preliminary data.</text>
</comment>
<evidence type="ECO:0008006" key="3">
    <source>
        <dbReference type="Google" id="ProtNLM"/>
    </source>
</evidence>
<dbReference type="AlphaFoldDB" id="A0A930DQU9"/>
<dbReference type="EMBL" id="JABZRD010000473">
    <property type="protein sequence ID" value="MBF1284334.1"/>
    <property type="molecule type" value="Genomic_DNA"/>
</dbReference>
<feature type="non-terminal residue" evidence="1">
    <location>
        <position position="1"/>
    </location>
</feature>
<accession>A0A930DQU9</accession>